<organism evidence="2 3">
    <name type="scientific">Trichogramma brassicae</name>
    <dbReference type="NCBI Taxonomy" id="86971"/>
    <lineage>
        <taxon>Eukaryota</taxon>
        <taxon>Metazoa</taxon>
        <taxon>Ecdysozoa</taxon>
        <taxon>Arthropoda</taxon>
        <taxon>Hexapoda</taxon>
        <taxon>Insecta</taxon>
        <taxon>Pterygota</taxon>
        <taxon>Neoptera</taxon>
        <taxon>Endopterygota</taxon>
        <taxon>Hymenoptera</taxon>
        <taxon>Apocrita</taxon>
        <taxon>Proctotrupomorpha</taxon>
        <taxon>Chalcidoidea</taxon>
        <taxon>Trichogrammatidae</taxon>
        <taxon>Trichogramma</taxon>
    </lineage>
</organism>
<keyword evidence="3" id="KW-1185">Reference proteome</keyword>
<accession>A0A6H5HY21</accession>
<evidence type="ECO:0000313" key="3">
    <source>
        <dbReference type="Proteomes" id="UP000479190"/>
    </source>
</evidence>
<evidence type="ECO:0000313" key="2">
    <source>
        <dbReference type="EMBL" id="CAB0028632.1"/>
    </source>
</evidence>
<name>A0A6H5HY21_9HYME</name>
<sequence>NRAAIRGRVQNEPRGDPARETASRVRRQSSPSEGVHASPSRTYRTHPRHSALLVHASPGRASGCTHLRRTAR</sequence>
<dbReference type="Proteomes" id="UP000479190">
    <property type="component" value="Unassembled WGS sequence"/>
</dbReference>
<gene>
    <name evidence="2" type="ORF">TBRA_LOCUS784</name>
</gene>
<dbReference type="AlphaFoldDB" id="A0A6H5HY21"/>
<protein>
    <submittedName>
        <fullName evidence="2">Uncharacterized protein</fullName>
    </submittedName>
</protein>
<feature type="compositionally biased region" description="Basic and acidic residues" evidence="1">
    <location>
        <begin position="9"/>
        <end position="23"/>
    </location>
</feature>
<dbReference type="EMBL" id="CADCXV010000160">
    <property type="protein sequence ID" value="CAB0028632.1"/>
    <property type="molecule type" value="Genomic_DNA"/>
</dbReference>
<evidence type="ECO:0000256" key="1">
    <source>
        <dbReference type="SAM" id="MobiDB-lite"/>
    </source>
</evidence>
<feature type="region of interest" description="Disordered" evidence="1">
    <location>
        <begin position="1"/>
        <end position="72"/>
    </location>
</feature>
<proteinExistence type="predicted"/>
<reference evidence="2 3" key="1">
    <citation type="submission" date="2020-02" db="EMBL/GenBank/DDBJ databases">
        <authorList>
            <person name="Ferguson B K."/>
        </authorList>
    </citation>
    <scope>NUCLEOTIDE SEQUENCE [LARGE SCALE GENOMIC DNA]</scope>
</reference>
<feature type="non-terminal residue" evidence="2">
    <location>
        <position position="1"/>
    </location>
</feature>